<gene>
    <name evidence="2" type="ORF">V8G54_005633</name>
</gene>
<evidence type="ECO:0000313" key="3">
    <source>
        <dbReference type="Proteomes" id="UP001374535"/>
    </source>
</evidence>
<feature type="region of interest" description="Disordered" evidence="1">
    <location>
        <begin position="101"/>
        <end position="131"/>
    </location>
</feature>
<dbReference type="EMBL" id="CP144699">
    <property type="protein sequence ID" value="WVZ18311.1"/>
    <property type="molecule type" value="Genomic_DNA"/>
</dbReference>
<reference evidence="2 3" key="1">
    <citation type="journal article" date="2023" name="Life. Sci Alliance">
        <title>Evolutionary insights into 3D genome organization and epigenetic landscape of Vigna mungo.</title>
        <authorList>
            <person name="Junaid A."/>
            <person name="Singh B."/>
            <person name="Bhatia S."/>
        </authorList>
    </citation>
    <scope>NUCLEOTIDE SEQUENCE [LARGE SCALE GENOMIC DNA]</scope>
    <source>
        <strain evidence="2">Urdbean</strain>
    </source>
</reference>
<accession>A0AAQ3NXH6</accession>
<dbReference type="AlphaFoldDB" id="A0AAQ3NXH6"/>
<name>A0AAQ3NXH6_VIGMU</name>
<keyword evidence="3" id="KW-1185">Reference proteome</keyword>
<protein>
    <submittedName>
        <fullName evidence="2">Uncharacterized protein</fullName>
    </submittedName>
</protein>
<feature type="compositionally biased region" description="Acidic residues" evidence="1">
    <location>
        <begin position="111"/>
        <end position="131"/>
    </location>
</feature>
<organism evidence="2 3">
    <name type="scientific">Vigna mungo</name>
    <name type="common">Black gram</name>
    <name type="synonym">Phaseolus mungo</name>
    <dbReference type="NCBI Taxonomy" id="3915"/>
    <lineage>
        <taxon>Eukaryota</taxon>
        <taxon>Viridiplantae</taxon>
        <taxon>Streptophyta</taxon>
        <taxon>Embryophyta</taxon>
        <taxon>Tracheophyta</taxon>
        <taxon>Spermatophyta</taxon>
        <taxon>Magnoliopsida</taxon>
        <taxon>eudicotyledons</taxon>
        <taxon>Gunneridae</taxon>
        <taxon>Pentapetalae</taxon>
        <taxon>rosids</taxon>
        <taxon>fabids</taxon>
        <taxon>Fabales</taxon>
        <taxon>Fabaceae</taxon>
        <taxon>Papilionoideae</taxon>
        <taxon>50 kb inversion clade</taxon>
        <taxon>NPAAA clade</taxon>
        <taxon>indigoferoid/millettioid clade</taxon>
        <taxon>Phaseoleae</taxon>
        <taxon>Vigna</taxon>
    </lineage>
</organism>
<feature type="region of interest" description="Disordered" evidence="1">
    <location>
        <begin position="43"/>
        <end position="62"/>
    </location>
</feature>
<evidence type="ECO:0000256" key="1">
    <source>
        <dbReference type="SAM" id="MobiDB-lite"/>
    </source>
</evidence>
<dbReference type="Proteomes" id="UP001374535">
    <property type="component" value="Chromosome 2"/>
</dbReference>
<sequence>MFRIPTNWVVVFKKHIIDAGINDWCNLPYGVFISKIFSDVQTTTKDQDEASDSDSKPNLLSPKSEFKNFVVNKFERTFKRASKMKKSLMLMNEKMDEIIKNYVESSTSTEESTDEDDDSSKEDSMESSEIE</sequence>
<evidence type="ECO:0000313" key="2">
    <source>
        <dbReference type="EMBL" id="WVZ18311.1"/>
    </source>
</evidence>
<proteinExistence type="predicted"/>